<evidence type="ECO:0000313" key="2">
    <source>
        <dbReference type="EMBL" id="AWW03147.1"/>
    </source>
</evidence>
<dbReference type="EMBL" id="MG970258">
    <property type="protein sequence ID" value="AWW03147.1"/>
    <property type="molecule type" value="Genomic_DNA"/>
</dbReference>
<keyword evidence="1" id="KW-1133">Transmembrane helix</keyword>
<gene>
    <name evidence="2" type="primary">ND2</name>
</gene>
<feature type="transmembrane region" description="Helical" evidence="1">
    <location>
        <begin position="166"/>
        <end position="186"/>
    </location>
</feature>
<feature type="transmembrane region" description="Helical" evidence="1">
    <location>
        <begin position="137"/>
        <end position="157"/>
    </location>
</feature>
<organism evidence="2">
    <name type="scientific">Macrogyrodactylus karibae</name>
    <dbReference type="NCBI Taxonomy" id="696689"/>
    <lineage>
        <taxon>Eukaryota</taxon>
        <taxon>Metazoa</taxon>
        <taxon>Spiralia</taxon>
        <taxon>Lophotrochozoa</taxon>
        <taxon>Platyhelminthes</taxon>
        <taxon>Monogenea</taxon>
        <taxon>Monopisthocotylea</taxon>
        <taxon>Gyrodactylidea</taxon>
        <taxon>Gyrodactylidae</taxon>
        <taxon>Macrogyrodactylus</taxon>
    </lineage>
</organism>
<keyword evidence="1" id="KW-0472">Membrane</keyword>
<protein>
    <submittedName>
        <fullName evidence="2">NADH dehydrogenase subunit 2</fullName>
    </submittedName>
</protein>
<keyword evidence="2" id="KW-0496">Mitochondrion</keyword>
<feature type="transmembrane region" description="Helical" evidence="1">
    <location>
        <begin position="58"/>
        <end position="77"/>
    </location>
</feature>
<keyword evidence="1" id="KW-0812">Transmembrane</keyword>
<proteinExistence type="predicted"/>
<feature type="transmembrane region" description="Helical" evidence="1">
    <location>
        <begin position="110"/>
        <end position="131"/>
    </location>
</feature>
<evidence type="ECO:0000256" key="1">
    <source>
        <dbReference type="SAM" id="Phobius"/>
    </source>
</evidence>
<reference evidence="2" key="1">
    <citation type="journal article" date="2018" name="BMC Genomics">
        <title>The first next-generation sequencing approach to the mitochondrial phylogeny of African monogenean parasites (Platyhelminthes: Gyrodactylidae and Dactylogyridae).</title>
        <authorList>
            <person name="Vanhove M.P.M."/>
            <person name="Briscoe A.G."/>
            <person name="Jorissen M.W.P."/>
            <person name="Littlewood D.T.J."/>
            <person name="Huyse T."/>
        </authorList>
    </citation>
    <scope>NUCLEOTIDE SEQUENCE</scope>
</reference>
<dbReference type="AlphaFoldDB" id="A0A2Z4GPK1"/>
<name>A0A2Z4GPK1_9PLAT</name>
<feature type="transmembrane region" description="Helical" evidence="1">
    <location>
        <begin position="227"/>
        <end position="245"/>
    </location>
</feature>
<geneLocation type="mitochondrion" evidence="2"/>
<feature type="transmembrane region" description="Helical" evidence="1">
    <location>
        <begin position="251"/>
        <end position="280"/>
    </location>
</feature>
<accession>A0A2Z4GPK1</accession>
<reference evidence="2" key="2">
    <citation type="submission" date="2018-02" db="EMBL/GenBank/DDBJ databases">
        <authorList>
            <person name="Vanhove M.P.M."/>
            <person name="Briscoe A.G."/>
            <person name="Jorissen M.W.P."/>
            <person name="Littlewood D.T.J."/>
            <person name="Huyse T."/>
        </authorList>
    </citation>
    <scope>NUCLEOTIDE SEQUENCE</scope>
</reference>
<feature type="transmembrane region" description="Helical" evidence="1">
    <location>
        <begin position="192"/>
        <end position="215"/>
    </location>
</feature>
<sequence length="291" mass="34276">MNALFINCSLFFICFSIILSLTSNNILMFWLLLELSSFFLVFVFLNDKEDGNVQFASFIFYLFSGISSILVVSGAFFVSEFLLLSGLLIKFFLFPFLMVLFYIFNNVSWFLIFVIGSLFKGFIFCLTYFFYFNNILLNNINIFICLLSWFVLGYYLLNVTLNLKGLWFIINLNSSITLYLSCFLLSNSEIFYLFFVYITLSVINIYLLYFLSVSFSNNVNNLQLDTSIFFLISLVGFPVSLNIIYKIISGFFLYFFCSWLLLLFWLCYVIAETLYLFFFFSSYLEKVSLYY</sequence>
<feature type="transmembrane region" description="Helical" evidence="1">
    <location>
        <begin position="83"/>
        <end position="103"/>
    </location>
</feature>
<feature type="transmembrane region" description="Helical" evidence="1">
    <location>
        <begin position="26"/>
        <end position="46"/>
    </location>
</feature>